<sequence length="422" mass="47050">MSMRPRRRRDVHRGRPGMTMSALQHELRFAVMPMDREDAGGSEFSRTMAPHPLAYQELPYDPLYTIYNRRLTAMSMAGFSADDAYWQLRRHAILRHTGELPIEIRGPDAEKLLNFVFTRDVAKTRVGRCSYQIACYEDGGMILDGVLVRLAEDRFWYGQADGDLTDWLIAHARGMDVEVFDPHVWISQVQGPDSLRILEAAVDDAYPEPFRYFDAARVRIAGQEVVVTRSGFTNELGWEVYLEPETDAQAVGERLLEAGRPCGLRPVAIGGARRIEAGLLNAGSDFDASVTPFAAGLGAMVSLEKPEFIGKAALEKADRRRRTWGLRVPGGVPRLGDSLHHDGVPAGRICSAAWSPYQRCGVAIVRLHDPDIGPETRLEVACRDGRTRPAETCDLPMYDRERKIPRGLVVDIPAISEAGETH</sequence>
<evidence type="ECO:0000313" key="4">
    <source>
        <dbReference type="Proteomes" id="UP000253370"/>
    </source>
</evidence>
<dbReference type="SUPFAM" id="SSF103025">
    <property type="entry name" value="Folate-binding domain"/>
    <property type="match status" value="1"/>
</dbReference>
<gene>
    <name evidence="3" type="ORF">DRV85_16175</name>
</gene>
<dbReference type="PANTHER" id="PTHR43757:SF2">
    <property type="entry name" value="AMINOMETHYLTRANSFERASE, MITOCHONDRIAL"/>
    <property type="match status" value="1"/>
</dbReference>
<dbReference type="SUPFAM" id="SSF101790">
    <property type="entry name" value="Aminomethyltransferase beta-barrel domain"/>
    <property type="match status" value="1"/>
</dbReference>
<dbReference type="Proteomes" id="UP000253370">
    <property type="component" value="Unassembled WGS sequence"/>
</dbReference>
<dbReference type="Pfam" id="PF08669">
    <property type="entry name" value="GCV_T_C"/>
    <property type="match status" value="1"/>
</dbReference>
<feature type="domain" description="GCVT N-terminal" evidence="1">
    <location>
        <begin position="101"/>
        <end position="305"/>
    </location>
</feature>
<keyword evidence="4" id="KW-1185">Reference proteome</keyword>
<dbReference type="InterPro" id="IPR028896">
    <property type="entry name" value="GcvT/YgfZ/DmdA"/>
</dbReference>
<dbReference type="Gene3D" id="3.30.1360.120">
    <property type="entry name" value="Probable tRNA modification gtpase trme, domain 1"/>
    <property type="match status" value="1"/>
</dbReference>
<evidence type="ECO:0000313" key="3">
    <source>
        <dbReference type="EMBL" id="RBI83348.1"/>
    </source>
</evidence>
<dbReference type="EMBL" id="QNTQ01000018">
    <property type="protein sequence ID" value="RBI83348.1"/>
    <property type="molecule type" value="Genomic_DNA"/>
</dbReference>
<dbReference type="PANTHER" id="PTHR43757">
    <property type="entry name" value="AMINOMETHYLTRANSFERASE"/>
    <property type="match status" value="1"/>
</dbReference>
<feature type="domain" description="Aminomethyltransferase C-terminal" evidence="2">
    <location>
        <begin position="321"/>
        <end position="399"/>
    </location>
</feature>
<accession>A0A365U5N9</accession>
<organism evidence="3 4">
    <name type="scientific">Rhodosalinus halophilus</name>
    <dbReference type="NCBI Taxonomy" id="2259333"/>
    <lineage>
        <taxon>Bacteria</taxon>
        <taxon>Pseudomonadati</taxon>
        <taxon>Pseudomonadota</taxon>
        <taxon>Alphaproteobacteria</taxon>
        <taxon>Rhodobacterales</taxon>
        <taxon>Paracoccaceae</taxon>
        <taxon>Rhodosalinus</taxon>
    </lineage>
</organism>
<comment type="caution">
    <text evidence="3">The sequence shown here is derived from an EMBL/GenBank/DDBJ whole genome shotgun (WGS) entry which is preliminary data.</text>
</comment>
<dbReference type="Pfam" id="PF01571">
    <property type="entry name" value="GCV_T"/>
    <property type="match status" value="1"/>
</dbReference>
<dbReference type="InterPro" id="IPR029043">
    <property type="entry name" value="GcvT/YgfZ_C"/>
</dbReference>
<keyword evidence="3" id="KW-0808">Transferase</keyword>
<dbReference type="InterPro" id="IPR027266">
    <property type="entry name" value="TrmE/GcvT-like"/>
</dbReference>
<dbReference type="InterPro" id="IPR006222">
    <property type="entry name" value="GCVT_N"/>
</dbReference>
<reference evidence="3 4" key="1">
    <citation type="submission" date="2018-07" db="EMBL/GenBank/DDBJ databases">
        <title>Rhodosalinus sp. strain E84T genomic sequence and assembly.</title>
        <authorList>
            <person name="Liu Z.-W."/>
            <person name="Lu D.-C."/>
        </authorList>
    </citation>
    <scope>NUCLEOTIDE SEQUENCE [LARGE SCALE GENOMIC DNA]</scope>
    <source>
        <strain evidence="3 4">E84</strain>
    </source>
</reference>
<proteinExistence type="predicted"/>
<evidence type="ECO:0000259" key="2">
    <source>
        <dbReference type="Pfam" id="PF08669"/>
    </source>
</evidence>
<dbReference type="InterPro" id="IPR013977">
    <property type="entry name" value="GcvT_C"/>
</dbReference>
<evidence type="ECO:0000259" key="1">
    <source>
        <dbReference type="Pfam" id="PF01571"/>
    </source>
</evidence>
<name>A0A365U5N9_9RHOB</name>
<dbReference type="GO" id="GO:0016740">
    <property type="term" value="F:transferase activity"/>
    <property type="evidence" value="ECO:0007669"/>
    <property type="project" value="UniProtKB-KW"/>
</dbReference>
<dbReference type="AlphaFoldDB" id="A0A365U5N9"/>
<protein>
    <submittedName>
        <fullName evidence="3">Aminomethyl transferase family protein</fullName>
    </submittedName>
</protein>